<organism evidence="4 5">
    <name type="scientific">Xenorhabdus santafensis</name>
    <dbReference type="NCBI Taxonomy" id="2582833"/>
    <lineage>
        <taxon>Bacteria</taxon>
        <taxon>Pseudomonadati</taxon>
        <taxon>Pseudomonadota</taxon>
        <taxon>Gammaproteobacteria</taxon>
        <taxon>Enterobacterales</taxon>
        <taxon>Morganellaceae</taxon>
        <taxon>Xenorhabdus</taxon>
    </lineage>
</organism>
<dbReference type="PANTHER" id="PTHR43861:SF1">
    <property type="entry name" value="TRANS-ACONITATE 2-METHYLTRANSFERASE"/>
    <property type="match status" value="1"/>
</dbReference>
<protein>
    <submittedName>
        <fullName evidence="4">Methyltransferase domain-containing protein</fullName>
    </submittedName>
</protein>
<dbReference type="CDD" id="cd02440">
    <property type="entry name" value="AdoMet_MTases"/>
    <property type="match status" value="1"/>
</dbReference>
<dbReference type="InterPro" id="IPR029063">
    <property type="entry name" value="SAM-dependent_MTases_sf"/>
</dbReference>
<dbReference type="EMBL" id="VCDN01000043">
    <property type="protein sequence ID" value="MDX7987861.1"/>
    <property type="molecule type" value="Genomic_DNA"/>
</dbReference>
<comment type="caution">
    <text evidence="4">The sequence shown here is derived from an EMBL/GenBank/DDBJ whole genome shotgun (WGS) entry which is preliminary data.</text>
</comment>
<dbReference type="Proteomes" id="UP001271890">
    <property type="component" value="Unassembled WGS sequence"/>
</dbReference>
<evidence type="ECO:0000259" key="3">
    <source>
        <dbReference type="Pfam" id="PF13649"/>
    </source>
</evidence>
<evidence type="ECO:0000256" key="2">
    <source>
        <dbReference type="ARBA" id="ARBA00022679"/>
    </source>
</evidence>
<proteinExistence type="predicted"/>
<dbReference type="Pfam" id="PF13649">
    <property type="entry name" value="Methyltransf_25"/>
    <property type="match status" value="1"/>
</dbReference>
<dbReference type="PANTHER" id="PTHR43861">
    <property type="entry name" value="TRANS-ACONITATE 2-METHYLTRANSFERASE-RELATED"/>
    <property type="match status" value="1"/>
</dbReference>
<dbReference type="GO" id="GO:0032259">
    <property type="term" value="P:methylation"/>
    <property type="evidence" value="ECO:0007669"/>
    <property type="project" value="UniProtKB-KW"/>
</dbReference>
<dbReference type="Gene3D" id="3.40.50.150">
    <property type="entry name" value="Vaccinia Virus protein VP39"/>
    <property type="match status" value="1"/>
</dbReference>
<dbReference type="RefSeq" id="WP_319930283.1">
    <property type="nucleotide sequence ID" value="NZ_VCDN01000043.1"/>
</dbReference>
<evidence type="ECO:0000313" key="4">
    <source>
        <dbReference type="EMBL" id="MDX7987861.1"/>
    </source>
</evidence>
<feature type="domain" description="Methyltransferase" evidence="3">
    <location>
        <begin position="43"/>
        <end position="138"/>
    </location>
</feature>
<dbReference type="SUPFAM" id="SSF53335">
    <property type="entry name" value="S-adenosyl-L-methionine-dependent methyltransferases"/>
    <property type="match status" value="1"/>
</dbReference>
<evidence type="ECO:0000313" key="5">
    <source>
        <dbReference type="Proteomes" id="UP001271890"/>
    </source>
</evidence>
<dbReference type="InterPro" id="IPR041698">
    <property type="entry name" value="Methyltransf_25"/>
</dbReference>
<reference evidence="5" key="1">
    <citation type="journal article" date="2024" name="Toxins">
        <title>Genome Sequence Analysis of Native Xenorhabdus Strains Isolated from Entomopathogenic Nematodes in Argentina.</title>
        <authorList>
            <person name="Palma L."/>
            <person name="Frizzo L."/>
            <person name="Kaiser S."/>
            <person name="Berry C."/>
            <person name="Caballero P."/>
            <person name="Bode H.B."/>
            <person name="Del Valle E.E."/>
        </authorList>
    </citation>
    <scope>NUCLEOTIDE SEQUENCE [LARGE SCALE GENOMIC DNA]</scope>
    <source>
        <strain evidence="5">12</strain>
    </source>
</reference>
<gene>
    <name evidence="4" type="ORF">FE392_11045</name>
</gene>
<sequence>MKEKTQYDYIGDSYESLYNSVPQRQTELTNILKMAGDIEGKSVLDLACGCGYFGRELFHRGAINVVGIDISERMIAIAKKKSEQAGDNIEFHVRNVSEMESFGKFDIIVAVFLFPYSQSTEELENMFQVAANHLNSSGKLVAYTVSPDYQLTQGNFENYGVRFLREEPWQNGFRCHAEFLTTPPNPFSCYRWSRESYVTAIKKAGFNHYRWEKPIVADSEIERYPAGFWDSYLNNCAHTGLVCQF</sequence>
<dbReference type="GO" id="GO:0008168">
    <property type="term" value="F:methyltransferase activity"/>
    <property type="evidence" value="ECO:0007669"/>
    <property type="project" value="UniProtKB-KW"/>
</dbReference>
<name>A0ABU4SAQ3_9GAMM</name>
<evidence type="ECO:0000256" key="1">
    <source>
        <dbReference type="ARBA" id="ARBA00022603"/>
    </source>
</evidence>
<keyword evidence="5" id="KW-1185">Reference proteome</keyword>
<keyword evidence="1 4" id="KW-0489">Methyltransferase</keyword>
<accession>A0ABU4SAQ3</accession>
<keyword evidence="2" id="KW-0808">Transferase</keyword>